<feature type="region of interest" description="Disordered" evidence="1">
    <location>
        <begin position="172"/>
        <end position="234"/>
    </location>
</feature>
<dbReference type="EMBL" id="BKCJ010501959">
    <property type="protein sequence ID" value="GFA85919.1"/>
    <property type="molecule type" value="Genomic_DNA"/>
</dbReference>
<proteinExistence type="predicted"/>
<evidence type="ECO:0000256" key="1">
    <source>
        <dbReference type="SAM" id="MobiDB-lite"/>
    </source>
</evidence>
<comment type="caution">
    <text evidence="2">The sequence shown here is derived from an EMBL/GenBank/DDBJ whole genome shotgun (WGS) entry which is preliminary data.</text>
</comment>
<gene>
    <name evidence="2" type="ORF">Tci_657891</name>
</gene>
<dbReference type="AlphaFoldDB" id="A0A699KBB8"/>
<feature type="compositionally biased region" description="Basic and acidic residues" evidence="1">
    <location>
        <begin position="197"/>
        <end position="206"/>
    </location>
</feature>
<feature type="region of interest" description="Disordered" evidence="1">
    <location>
        <begin position="36"/>
        <end position="104"/>
    </location>
</feature>
<organism evidence="2">
    <name type="scientific">Tanacetum cinerariifolium</name>
    <name type="common">Dalmatian daisy</name>
    <name type="synonym">Chrysanthemum cinerariifolium</name>
    <dbReference type="NCBI Taxonomy" id="118510"/>
    <lineage>
        <taxon>Eukaryota</taxon>
        <taxon>Viridiplantae</taxon>
        <taxon>Streptophyta</taxon>
        <taxon>Embryophyta</taxon>
        <taxon>Tracheophyta</taxon>
        <taxon>Spermatophyta</taxon>
        <taxon>Magnoliopsida</taxon>
        <taxon>eudicotyledons</taxon>
        <taxon>Gunneridae</taxon>
        <taxon>Pentapetalae</taxon>
        <taxon>asterids</taxon>
        <taxon>campanulids</taxon>
        <taxon>Asterales</taxon>
        <taxon>Asteraceae</taxon>
        <taxon>Asteroideae</taxon>
        <taxon>Anthemideae</taxon>
        <taxon>Anthemidinae</taxon>
        <taxon>Tanacetum</taxon>
    </lineage>
</organism>
<name>A0A699KBB8_TANCI</name>
<feature type="compositionally biased region" description="Acidic residues" evidence="1">
    <location>
        <begin position="183"/>
        <end position="196"/>
    </location>
</feature>
<feature type="compositionally biased region" description="Low complexity" evidence="1">
    <location>
        <begin position="68"/>
        <end position="91"/>
    </location>
</feature>
<protein>
    <submittedName>
        <fullName evidence="2">Uncharacterized protein</fullName>
    </submittedName>
</protein>
<evidence type="ECO:0000313" key="2">
    <source>
        <dbReference type="EMBL" id="GFA85919.1"/>
    </source>
</evidence>
<sequence>MLFGVVILRAVVHAGDKTSEDGRSWQAQLVDTYTESNTKEAPSEAEELQTLGSRVPLTDEEFEDFEPSCTKTDSSYSSASSDSTTSLSPDHLLTRVSPTPTPTRALFHHRTTRMTVHAQPAMSPGHSARVTKAMTLSDLAFRKRYRSSYETPSPSPPSTLLVRKRYRGIHELTLDTDSKGDELGDEDTDEGGEDEHSDANDERWGLDDESDGLDDKGHDLDDEGHGLDDEDHGL</sequence>
<feature type="compositionally biased region" description="Basic and acidic residues" evidence="1">
    <location>
        <begin position="172"/>
        <end position="182"/>
    </location>
</feature>
<reference evidence="2" key="1">
    <citation type="journal article" date="2019" name="Sci. Rep.">
        <title>Draft genome of Tanacetum cinerariifolium, the natural source of mosquito coil.</title>
        <authorList>
            <person name="Yamashiro T."/>
            <person name="Shiraishi A."/>
            <person name="Satake H."/>
            <person name="Nakayama K."/>
        </authorList>
    </citation>
    <scope>NUCLEOTIDE SEQUENCE</scope>
</reference>
<accession>A0A699KBB8</accession>
<feature type="compositionally biased region" description="Basic and acidic residues" evidence="1">
    <location>
        <begin position="213"/>
        <end position="234"/>
    </location>
</feature>